<name>A0A2H4RBR4_9VIRU</name>
<evidence type="ECO:0000313" key="1">
    <source>
        <dbReference type="EMBL" id="ATY46512.1"/>
    </source>
</evidence>
<dbReference type="RefSeq" id="YP_009639300.1">
    <property type="nucleotide sequence ID" value="NC_042347.1"/>
</dbReference>
<accession>A0A2H4RBR4</accession>
<reference evidence="1" key="1">
    <citation type="journal article" date="2018" name="J. Virol.">
        <title>A novel Sulfolobus virus with an exceptional capsid architecture.</title>
        <authorList>
            <person name="Wang H."/>
            <person name="Guo Z."/>
            <person name="Feng H."/>
            <person name="Chen Y."/>
            <person name="Hernandez W."/>
            <person name="Dai X."/>
            <person name="Zhang Z."/>
            <person name="Zheng X."/>
            <person name="Lopez M.M."/>
            <person name="Fu Y."/>
            <person name="Zhang C."/>
            <person name="Zhu P."/>
            <person name="Huang L."/>
        </authorList>
    </citation>
    <scope>NUCLEOTIDE SEQUENCE [LARGE SCALE GENOMIC DNA]</scope>
    <source>
        <strain evidence="1">CR_L</strain>
    </source>
</reference>
<dbReference type="EMBL" id="MF144115">
    <property type="protein sequence ID" value="ATY46512.1"/>
    <property type="molecule type" value="Genomic_DNA"/>
</dbReference>
<dbReference type="KEGG" id="vg:40236089"/>
<proteinExistence type="predicted"/>
<dbReference type="Proteomes" id="UP000242614">
    <property type="component" value="Segment"/>
</dbReference>
<protein>
    <submittedName>
        <fullName evidence="1">Uncharacterized protein</fullName>
    </submittedName>
</protein>
<organism evidence="1">
    <name type="scientific">Sulfolobus ellipsoid virus 1</name>
    <dbReference type="NCBI Taxonomy" id="2056194"/>
    <lineage>
        <taxon>Viruses</taxon>
        <taxon>Viruses incertae sedis</taxon>
        <taxon>Ovaliviridae</taxon>
        <taxon>Alphaovalivirus</taxon>
        <taxon>Alphaovalivirus fumarolicaense</taxon>
    </lineage>
</organism>
<evidence type="ECO:0000313" key="2">
    <source>
        <dbReference type="Proteomes" id="UP000242614"/>
    </source>
</evidence>
<sequence length="100" mass="12466">MVTLIFKSLDYLPNFYKLKKHYSFWGYKMKEEIVEKRLEMLKRYKEMPIFIMGYQSNGIYYLIRVKDLQEHDRFFIINGKIRIYKKWLKGYRIYTLVDGE</sequence>
<keyword evidence="2" id="KW-1185">Reference proteome</keyword>
<dbReference type="GeneID" id="40236089"/>